<dbReference type="PATRIC" id="fig|69014.16.peg.1263"/>
<dbReference type="SMART" id="SM00966">
    <property type="entry name" value="SpoVT_AbrB"/>
    <property type="match status" value="1"/>
</dbReference>
<dbReference type="RefSeq" id="WP_011250242.1">
    <property type="nucleotide sequence ID" value="NC_006624.1"/>
</dbReference>
<dbReference type="HOGENOM" id="CLU_173007_2_0_2"/>
<dbReference type="GO" id="GO:0003677">
    <property type="term" value="F:DNA binding"/>
    <property type="evidence" value="ECO:0007669"/>
    <property type="project" value="InterPro"/>
</dbReference>
<dbReference type="OrthoDB" id="28233at2157"/>
<evidence type="ECO:0000313" key="3">
    <source>
        <dbReference type="Proteomes" id="UP000000536"/>
    </source>
</evidence>
<dbReference type="PROSITE" id="PS51740">
    <property type="entry name" value="SPOVT_ABRB"/>
    <property type="match status" value="1"/>
</dbReference>
<proteinExistence type="predicted"/>
<feature type="domain" description="SpoVT-AbrB" evidence="1">
    <location>
        <begin position="4"/>
        <end position="45"/>
    </location>
</feature>
<protein>
    <submittedName>
        <fullName evidence="2">Predicted transcription regulator, SpoVT/AbrB family</fullName>
    </submittedName>
</protein>
<evidence type="ECO:0000259" key="1">
    <source>
        <dbReference type="PROSITE" id="PS51740"/>
    </source>
</evidence>
<organism evidence="2 3">
    <name type="scientific">Thermococcus kodakarensis (strain ATCC BAA-918 / JCM 12380 / KOD1)</name>
    <name type="common">Pyrococcus kodakaraensis (strain KOD1)</name>
    <dbReference type="NCBI Taxonomy" id="69014"/>
    <lineage>
        <taxon>Archaea</taxon>
        <taxon>Methanobacteriati</taxon>
        <taxon>Methanobacteriota</taxon>
        <taxon>Thermococci</taxon>
        <taxon>Thermococcales</taxon>
        <taxon>Thermococcaceae</taxon>
        <taxon>Thermococcus</taxon>
    </lineage>
</organism>
<dbReference type="EMBL" id="AP006878">
    <property type="protein sequence ID" value="BAD85480.1"/>
    <property type="molecule type" value="Genomic_DNA"/>
</dbReference>
<dbReference type="STRING" id="69014.TK1291"/>
<dbReference type="AlphaFoldDB" id="Q5JGQ2"/>
<evidence type="ECO:0000313" key="2">
    <source>
        <dbReference type="EMBL" id="BAD85480.1"/>
    </source>
</evidence>
<dbReference type="GeneID" id="78447811"/>
<sequence>MGAVEVKRVDPQGRLVLPKSWRERWGNEVIVVELEDRIEILPRKKPRLSRFFDILEVELKGEDIEKELLKDINPQ</sequence>
<dbReference type="Pfam" id="PF04014">
    <property type="entry name" value="MazE_antitoxin"/>
    <property type="match status" value="1"/>
</dbReference>
<reference evidence="2 3" key="1">
    <citation type="journal article" date="2005" name="Genome Res.">
        <title>Complete genome sequence of the hyperthermophilic archaeon Thermococcus kodakaraensis KOD1 and comparison with Pyrococcus genomes.</title>
        <authorList>
            <person name="Fukui T."/>
            <person name="Atomi H."/>
            <person name="Kanai T."/>
            <person name="Matsumi R."/>
            <person name="Fujiwara S."/>
            <person name="Imanaka T."/>
        </authorList>
    </citation>
    <scope>NUCLEOTIDE SEQUENCE [LARGE SCALE GENOMIC DNA]</scope>
    <source>
        <strain evidence="3">ATCC BAA-918 / JCM 12380 / KOD1</strain>
    </source>
</reference>
<dbReference type="InterPro" id="IPR037914">
    <property type="entry name" value="SpoVT-AbrB_sf"/>
</dbReference>
<dbReference type="PhylomeDB" id="Q5JGQ2"/>
<dbReference type="InterPro" id="IPR007159">
    <property type="entry name" value="SpoVT-AbrB_dom"/>
</dbReference>
<name>Q5JGQ2_THEKO</name>
<accession>Q5JGQ2</accession>
<dbReference type="InParanoid" id="Q5JGQ2"/>
<keyword evidence="3" id="KW-1185">Reference proteome</keyword>
<dbReference type="SUPFAM" id="SSF89447">
    <property type="entry name" value="AbrB/MazE/MraZ-like"/>
    <property type="match status" value="1"/>
</dbReference>
<dbReference type="Proteomes" id="UP000000536">
    <property type="component" value="Chromosome"/>
</dbReference>
<dbReference type="EnsemblBacteria" id="BAD85480">
    <property type="protein sequence ID" value="BAD85480"/>
    <property type="gene ID" value="TK1291"/>
</dbReference>
<dbReference type="eggNOG" id="arCOG04480">
    <property type="taxonomic scope" value="Archaea"/>
</dbReference>
<gene>
    <name evidence="2" type="ordered locus">TK1291</name>
</gene>
<dbReference type="KEGG" id="tko:TK1291"/>